<evidence type="ECO:0000256" key="2">
    <source>
        <dbReference type="ARBA" id="ARBA00023043"/>
    </source>
</evidence>
<dbReference type="InterPro" id="IPR036770">
    <property type="entry name" value="Ankyrin_rpt-contain_sf"/>
</dbReference>
<dbReference type="InterPro" id="IPR002110">
    <property type="entry name" value="Ankyrin_rpt"/>
</dbReference>
<feature type="repeat" description="ANK" evidence="3">
    <location>
        <begin position="1150"/>
        <end position="1182"/>
    </location>
</feature>
<dbReference type="Proteomes" id="UP000054408">
    <property type="component" value="Unassembled WGS sequence"/>
</dbReference>
<dbReference type="STRING" id="461836.A0A0L0D4N2"/>
<evidence type="ECO:0000313" key="4">
    <source>
        <dbReference type="EMBL" id="KNC47051.1"/>
    </source>
</evidence>
<dbReference type="PROSITE" id="PS50088">
    <property type="entry name" value="ANK_REPEAT"/>
    <property type="match status" value="1"/>
</dbReference>
<dbReference type="Gene3D" id="1.25.40.20">
    <property type="entry name" value="Ankyrin repeat-containing domain"/>
    <property type="match status" value="5"/>
</dbReference>
<reference evidence="4 5" key="1">
    <citation type="submission" date="2010-05" db="EMBL/GenBank/DDBJ databases">
        <title>The Genome Sequence of Thecamonas trahens ATCC 50062.</title>
        <authorList>
            <consortium name="The Broad Institute Genome Sequencing Platform"/>
            <person name="Russ C."/>
            <person name="Cuomo C."/>
            <person name="Shea T."/>
            <person name="Young S.K."/>
            <person name="Zeng Q."/>
            <person name="Koehrsen M."/>
            <person name="Haas B."/>
            <person name="Borodovsky M."/>
            <person name="Guigo R."/>
            <person name="Alvarado L."/>
            <person name="Berlin A."/>
            <person name="Bochicchio J."/>
            <person name="Borenstein D."/>
            <person name="Chapman S."/>
            <person name="Chen Z."/>
            <person name="Freedman E."/>
            <person name="Gellesch M."/>
            <person name="Goldberg J."/>
            <person name="Griggs A."/>
            <person name="Gujja S."/>
            <person name="Heilman E."/>
            <person name="Heiman D."/>
            <person name="Hepburn T."/>
            <person name="Howarth C."/>
            <person name="Jen D."/>
            <person name="Larson L."/>
            <person name="Mehta T."/>
            <person name="Park D."/>
            <person name="Pearson M."/>
            <person name="Roberts A."/>
            <person name="Saif S."/>
            <person name="Shenoy N."/>
            <person name="Sisk P."/>
            <person name="Stolte C."/>
            <person name="Sykes S."/>
            <person name="Thomson T."/>
            <person name="Walk T."/>
            <person name="White J."/>
            <person name="Yandava C."/>
            <person name="Burger G."/>
            <person name="Gray M.W."/>
            <person name="Holland P.W.H."/>
            <person name="King N."/>
            <person name="Lang F.B.F."/>
            <person name="Roger A.J."/>
            <person name="Ruiz-Trillo I."/>
            <person name="Lander E."/>
            <person name="Nusbaum C."/>
        </authorList>
    </citation>
    <scope>NUCLEOTIDE SEQUENCE [LARGE SCALE GENOMIC DNA]</scope>
    <source>
        <strain evidence="4 5">ATCC 50062</strain>
    </source>
</reference>
<accession>A0A0L0D4N2</accession>
<keyword evidence="5" id="KW-1185">Reference proteome</keyword>
<evidence type="ECO:0000256" key="3">
    <source>
        <dbReference type="PROSITE-ProRule" id="PRU00023"/>
    </source>
</evidence>
<keyword evidence="2 3" id="KW-0040">ANK repeat</keyword>
<dbReference type="GeneID" id="25563076"/>
<dbReference type="RefSeq" id="XP_013759831.1">
    <property type="nucleotide sequence ID" value="XM_013904377.1"/>
</dbReference>
<keyword evidence="1" id="KW-0677">Repeat</keyword>
<dbReference type="SMART" id="SM00248">
    <property type="entry name" value="ANK"/>
    <property type="match status" value="10"/>
</dbReference>
<sequence length="1542" mass="162673">MEILASLDTMPLSLAVYNTGSAQVFEPLRVELLGGSASPLATVRPLVAAALGSLLPGEPEFVFVAPDGAAVAADDEARIALGEILPRLPAINGRAPGTKSSPEPLGVFAYIPVSRRNHKRDLVVRRTLASRKATNQARVAAVVNHARRKAADRRRRWHRAPRLDVYASVIRINIINLDALLLAAADSFLSLPSFLGPDGTLELVRAASASPSIDAPLVGDALSGQTLLHAQLASFSYSEVARLVAAFPDLVRVVDASGNTLAHIAAACGRDDVLPLVVRNFPDVLVMANCAGATPLHLATWPTKTAAAADASFLACLSATSRATFSLSELAVRDVSGVSVLAMLRKHGHVSLLDYVVSGATDKVMAILSGDDPFYPSDAPLVSNLAHKPSRAAFGSTGWTVLHHALCSTPRSELMTMLDVLCTFGADASATDRGGESALHLAARLGLADALEFLAGTCQPAALLACDAKCRSPLLVAALAGHHDLLDTMLCMVLSEYTPQVSRDAGRPAAHVVSPNDAFRALNRPDVHGATVAAITGENEWLGIFGKLLRMGLVDVKAPSPALVTRLVIKHVWPSLELMMSLPTFDAVAAMHVQSLFGKVTFLGMLAAANAPLQLAEELLSIVAACGEHVMDYTTPGGVPLVLDLAGRGEAGWVCSVMATTPPRVFWREYTPPFGATWFAPVAAVEGLFRLLAFGDVTPALAERVETHWQLYGGHWNRRRKASLAGSRPTLLEAAIGSAFGGFSVLSAAAASGSSDLVRLLLRDVERIELEPYLDSALNMATLRGHVQVVKQLLAAGAEPSFVTLALAAWFDRYALVKFLVHKMSVSVIGPISTHLFRVDVLGDDVPLSGSYVVSTNAAHVAATAGSMRSLLLVLESGELSGDVLRDLVVAPEREDDEAGPDLLAFLRSNSWTVTQRVCDCLARSQFKGKNALAGLEVLRRLVSLSVPPVCESGAITASSIPPPMYFFLRYGTAHDVEAVLAGFTSSQWGARHVFWQRGSKVVVDWHWLAVTSGNELAAAALFANGIMPDARAGIEIIHRRAVASGPFMALAEPRGEVMVEGGGGSKDYKIASTLSRLSLSVAVLAAPARMLRAYRMYMSGCDMAAGSGWGVMHEAARRNDAKVLELLLSGGCATSPVVRVQSGPGGAVAGVTPLYVAARNGHLESVQLLLAAGADRSRVHGDPVDALLCPLNGALLGSSTTAAGVLLRAMLGLRGTGVLSGETLGAFARSLEDSQPVCGQRFGSRTYWSAKRRPWSSRHAVTEPKLSGAWTATHSPLHHALGELHLGIARTLLDRGVPVNSHYVTESGQQITSLLRLLDALDARRVRDAGVVAEADALAEALLRDGAEYMEPGPCGRYPLILAAERGLAGAVVMMVEGLSAARWAAALDEDALCALARAGAVSGCERIARAVASVLQHVPHEALVHALSAPSSCRAVGALHASWLHGSWWTSGRVVAQAVGGINPRSDEWLLFKPMALALCARPAPDVLLDFAKSGGADSLYAALIELFGVVRQLQGRNLRAALAAARQAALARLHGEAIE</sequence>
<dbReference type="SUPFAM" id="SSF48403">
    <property type="entry name" value="Ankyrin repeat"/>
    <property type="match status" value="3"/>
</dbReference>
<dbReference type="Pfam" id="PF12796">
    <property type="entry name" value="Ank_2"/>
    <property type="match status" value="1"/>
</dbReference>
<dbReference type="OrthoDB" id="598775at2759"/>
<organism evidence="4 5">
    <name type="scientific">Thecamonas trahens ATCC 50062</name>
    <dbReference type="NCBI Taxonomy" id="461836"/>
    <lineage>
        <taxon>Eukaryota</taxon>
        <taxon>Apusozoa</taxon>
        <taxon>Apusomonadida</taxon>
        <taxon>Apusomonadidae</taxon>
        <taxon>Thecamonas</taxon>
    </lineage>
</organism>
<evidence type="ECO:0008006" key="6">
    <source>
        <dbReference type="Google" id="ProtNLM"/>
    </source>
</evidence>
<dbReference type="EMBL" id="GL349445">
    <property type="protein sequence ID" value="KNC47051.1"/>
    <property type="molecule type" value="Genomic_DNA"/>
</dbReference>
<evidence type="ECO:0000256" key="1">
    <source>
        <dbReference type="ARBA" id="ARBA00022737"/>
    </source>
</evidence>
<name>A0A0L0D4N2_THETB</name>
<evidence type="ECO:0000313" key="5">
    <source>
        <dbReference type="Proteomes" id="UP000054408"/>
    </source>
</evidence>
<gene>
    <name evidence="4" type="ORF">AMSG_03476</name>
</gene>
<proteinExistence type="predicted"/>
<dbReference type="PROSITE" id="PS50297">
    <property type="entry name" value="ANK_REP_REGION"/>
    <property type="match status" value="1"/>
</dbReference>
<protein>
    <recommendedName>
        <fullName evidence="6">Ankyrin repeat protein</fullName>
    </recommendedName>
</protein>
<dbReference type="PANTHER" id="PTHR24173">
    <property type="entry name" value="ANKYRIN REPEAT CONTAINING"/>
    <property type="match status" value="1"/>
</dbReference>
<dbReference type="PANTHER" id="PTHR24173:SF74">
    <property type="entry name" value="ANKYRIN REPEAT DOMAIN-CONTAINING PROTEIN 16"/>
    <property type="match status" value="1"/>
</dbReference>